<dbReference type="GO" id="GO:0016020">
    <property type="term" value="C:membrane"/>
    <property type="evidence" value="ECO:0007669"/>
    <property type="project" value="UniProtKB-SubCell"/>
</dbReference>
<evidence type="ECO:0000256" key="4">
    <source>
        <dbReference type="ARBA" id="ARBA00022989"/>
    </source>
</evidence>
<feature type="transmembrane region" description="Helical" evidence="6">
    <location>
        <begin position="269"/>
        <end position="289"/>
    </location>
</feature>
<accession>A0A2G9UMI9</accession>
<proteinExistence type="inferred from homology"/>
<feature type="transmembrane region" description="Helical" evidence="6">
    <location>
        <begin position="211"/>
        <end position="231"/>
    </location>
</feature>
<evidence type="ECO:0000256" key="1">
    <source>
        <dbReference type="ARBA" id="ARBA00004141"/>
    </source>
</evidence>
<dbReference type="AlphaFoldDB" id="A0A2G9UMI9"/>
<dbReference type="InterPro" id="IPR037185">
    <property type="entry name" value="EmrE-like"/>
</dbReference>
<dbReference type="Pfam" id="PF07857">
    <property type="entry name" value="TMEM144"/>
    <property type="match status" value="1"/>
</dbReference>
<evidence type="ECO:0000256" key="5">
    <source>
        <dbReference type="ARBA" id="ARBA00023136"/>
    </source>
</evidence>
<feature type="non-terminal residue" evidence="7">
    <location>
        <position position="431"/>
    </location>
</feature>
<comment type="similarity">
    <text evidence="2">Belongs to the TMEM144 family.</text>
</comment>
<dbReference type="GO" id="GO:0015144">
    <property type="term" value="F:carbohydrate transmembrane transporter activity"/>
    <property type="evidence" value="ECO:0007669"/>
    <property type="project" value="InterPro"/>
</dbReference>
<dbReference type="PANTHER" id="PTHR16119">
    <property type="entry name" value="TRANSMEMBRANE PROTEIN 144"/>
    <property type="match status" value="1"/>
</dbReference>
<feature type="transmembrane region" description="Helical" evidence="6">
    <location>
        <begin position="243"/>
        <end position="263"/>
    </location>
</feature>
<keyword evidence="4 6" id="KW-1133">Transmembrane helix</keyword>
<organism evidence="7 8">
    <name type="scientific">Teladorsagia circumcincta</name>
    <name type="common">Brown stomach worm</name>
    <name type="synonym">Ostertagia circumcincta</name>
    <dbReference type="NCBI Taxonomy" id="45464"/>
    <lineage>
        <taxon>Eukaryota</taxon>
        <taxon>Metazoa</taxon>
        <taxon>Ecdysozoa</taxon>
        <taxon>Nematoda</taxon>
        <taxon>Chromadorea</taxon>
        <taxon>Rhabditida</taxon>
        <taxon>Rhabditina</taxon>
        <taxon>Rhabditomorpha</taxon>
        <taxon>Strongyloidea</taxon>
        <taxon>Trichostrongylidae</taxon>
        <taxon>Teladorsagia</taxon>
    </lineage>
</organism>
<feature type="transmembrane region" description="Helical" evidence="6">
    <location>
        <begin position="121"/>
        <end position="142"/>
    </location>
</feature>
<feature type="transmembrane region" description="Helical" evidence="6">
    <location>
        <begin position="301"/>
        <end position="320"/>
    </location>
</feature>
<feature type="transmembrane region" description="Helical" evidence="6">
    <location>
        <begin position="340"/>
        <end position="363"/>
    </location>
</feature>
<keyword evidence="3 6" id="KW-0812">Transmembrane</keyword>
<evidence type="ECO:0000256" key="2">
    <source>
        <dbReference type="ARBA" id="ARBA00005731"/>
    </source>
</evidence>
<feature type="transmembrane region" description="Helical" evidence="6">
    <location>
        <begin position="71"/>
        <end position="89"/>
    </location>
</feature>
<evidence type="ECO:0000313" key="8">
    <source>
        <dbReference type="Proteomes" id="UP000230423"/>
    </source>
</evidence>
<keyword evidence="5 6" id="KW-0472">Membrane</keyword>
<dbReference type="Proteomes" id="UP000230423">
    <property type="component" value="Unassembled WGS sequence"/>
</dbReference>
<dbReference type="InterPro" id="IPR010651">
    <property type="entry name" value="Sugar_transport"/>
</dbReference>
<evidence type="ECO:0000256" key="3">
    <source>
        <dbReference type="ARBA" id="ARBA00022692"/>
    </source>
</evidence>
<evidence type="ECO:0000256" key="6">
    <source>
        <dbReference type="SAM" id="Phobius"/>
    </source>
</evidence>
<feature type="transmembrane region" description="Helical" evidence="6">
    <location>
        <begin position="163"/>
        <end position="191"/>
    </location>
</feature>
<feature type="transmembrane region" description="Helical" evidence="6">
    <location>
        <begin position="40"/>
        <end position="59"/>
    </location>
</feature>
<keyword evidence="8" id="KW-1185">Reference proteome</keyword>
<dbReference type="SUPFAM" id="SSF103481">
    <property type="entry name" value="Multidrug resistance efflux transporter EmrE"/>
    <property type="match status" value="1"/>
</dbReference>
<dbReference type="OrthoDB" id="426527at2759"/>
<protein>
    <submittedName>
        <fullName evidence="7">Uncharacterized protein</fullName>
    </submittedName>
</protein>
<dbReference type="InterPro" id="IPR012435">
    <property type="entry name" value="TMEM144"/>
</dbReference>
<dbReference type="PANTHER" id="PTHR16119:SF15">
    <property type="entry name" value="TRANSMEMBRANE PROTEIN 144 HOMOLOG"/>
    <property type="match status" value="1"/>
</dbReference>
<reference evidence="7 8" key="1">
    <citation type="submission" date="2015-09" db="EMBL/GenBank/DDBJ databases">
        <title>Draft genome of the parasitic nematode Teladorsagia circumcincta isolate WARC Sus (inbred).</title>
        <authorList>
            <person name="Mitreva M."/>
        </authorList>
    </citation>
    <scope>NUCLEOTIDE SEQUENCE [LARGE SCALE GENOMIC DNA]</scope>
    <source>
        <strain evidence="7 8">S</strain>
    </source>
</reference>
<sequence length="431" mass="47292">MKTQRKSEDNPVVHVNETCTERHKCNDVIRFVCKNRKMTFFIGIAACGVAAIFFGSMFVALRRIETGDGIFAQWVISMAILCVGFADFWYRGFPGFYPLAMLGGVLWTMGNTTAIPLIKRIGLGLGILLWNSSKCVVGWVTGRFGMLGMKPNPPASEVLNYTGVLLVILGCIAVAIMAGVFYGLNFVPVIYMIDNPHRYHGYPVDGLSYVFSHFFGIFLSATAIFLGYTLIRKGDPFMSSEMVLPSFLAGLLWGTAQTAFFIANQHLSQAISFPIITGLPGCIASLWSVLYFREIKGRRNLLYFIAALALTVSGAVLVGLSKEITDFREVHQKMKTLFLVVILIAYLFSTTLCGECKLCMSCIKSMAGVKLAMKLGRTVEEMEALFVVAILFAHLFSTSLCGGCNSCKACTEAMEQGKKAIVKGVLDGKNK</sequence>
<comment type="subcellular location">
    <subcellularLocation>
        <location evidence="1">Membrane</location>
        <topology evidence="1">Multi-pass membrane protein</topology>
    </subcellularLocation>
</comment>
<evidence type="ECO:0000313" key="7">
    <source>
        <dbReference type="EMBL" id="PIO71509.1"/>
    </source>
</evidence>
<gene>
    <name evidence="7" type="ORF">TELCIR_06587</name>
</gene>
<feature type="transmembrane region" description="Helical" evidence="6">
    <location>
        <begin position="96"/>
        <end position="115"/>
    </location>
</feature>
<dbReference type="EMBL" id="KZ345928">
    <property type="protein sequence ID" value="PIO71509.1"/>
    <property type="molecule type" value="Genomic_DNA"/>
</dbReference>
<name>A0A2G9UMI9_TELCI</name>